<name>A0ABS5DXI8_9BURK</name>
<evidence type="ECO:0008006" key="3">
    <source>
        <dbReference type="Google" id="ProtNLM"/>
    </source>
</evidence>
<dbReference type="EMBL" id="JAGQDG010000004">
    <property type="protein sequence ID" value="MBQ0935858.1"/>
    <property type="molecule type" value="Genomic_DNA"/>
</dbReference>
<accession>A0ABS5DXI8</accession>
<organism evidence="1 2">
    <name type="scientific">Ideonella paludis</name>
    <dbReference type="NCBI Taxonomy" id="1233411"/>
    <lineage>
        <taxon>Bacteria</taxon>
        <taxon>Pseudomonadati</taxon>
        <taxon>Pseudomonadota</taxon>
        <taxon>Betaproteobacteria</taxon>
        <taxon>Burkholderiales</taxon>
        <taxon>Sphaerotilaceae</taxon>
        <taxon>Ideonella</taxon>
    </lineage>
</organism>
<comment type="caution">
    <text evidence="1">The sequence shown here is derived from an EMBL/GenBank/DDBJ whole genome shotgun (WGS) entry which is preliminary data.</text>
</comment>
<dbReference type="RefSeq" id="WP_210809181.1">
    <property type="nucleotide sequence ID" value="NZ_JAGQDG010000004.1"/>
</dbReference>
<dbReference type="Proteomes" id="UP000672097">
    <property type="component" value="Unassembled WGS sequence"/>
</dbReference>
<protein>
    <recommendedName>
        <fullName evidence="3">HDOD domain-containing protein</fullName>
    </recommendedName>
</protein>
<proteinExistence type="predicted"/>
<evidence type="ECO:0000313" key="1">
    <source>
        <dbReference type="EMBL" id="MBQ0935858.1"/>
    </source>
</evidence>
<sequence>MKNRLLDSQRSSADRAAASAWGLLDDTRSRPPSSSGFTPFDPLAFSLADSSLADLGVDTEGLDCCTMSASPVYARSLEPLSIRLNVQRREHATDADAMLVWKSLCTHLADIKCPVWVRVNNDRWLQRLLTLDSPPNLLLEVPVFLASDDVWCSDLPPNKSRGPDLIINGRPSRKVPTQLLQRVSCVLFDRNDERRHMDPLGAAYQALRLTPFVHERCTSPEEVDASFELGAFGVVGHEWATQSPNETSTALADHRSLGAIEFFSLLMHGSSATVLHEALRRHPGLGEQLMRIASFLASLSGQQPVASLHEALSLSRRTHLARAAALMLPLVIGRHLGRTLGFPATYRALFLAHLMADQADQELRELAFMAAAVSTLPAVLQLSSDEVARLLHLPLRVKESLNRQGDLSAWIKLAEASDTLPPLEVRNAALALNIGQPDVNQTLIFSLRHTCRLWQAHWTEALSL</sequence>
<reference evidence="1 2" key="1">
    <citation type="submission" date="2021-04" db="EMBL/GenBank/DDBJ databases">
        <title>The genome sequence of type strain Ideonella paludis KCTC 32238.</title>
        <authorList>
            <person name="Liu Y."/>
        </authorList>
    </citation>
    <scope>NUCLEOTIDE SEQUENCE [LARGE SCALE GENOMIC DNA]</scope>
    <source>
        <strain evidence="1 2">KCTC 32238</strain>
    </source>
</reference>
<keyword evidence="2" id="KW-1185">Reference proteome</keyword>
<evidence type="ECO:0000313" key="2">
    <source>
        <dbReference type="Proteomes" id="UP000672097"/>
    </source>
</evidence>
<gene>
    <name evidence="1" type="ORF">KAK11_11025</name>
</gene>